<evidence type="ECO:0000313" key="2">
    <source>
        <dbReference type="EMBL" id="KOC65827.1"/>
    </source>
</evidence>
<name>A0A0L7R4M2_9HYME</name>
<dbReference type="STRING" id="597456.A0A0L7R4M2"/>
<evidence type="ECO:0000256" key="1">
    <source>
        <dbReference type="ARBA" id="ARBA00006315"/>
    </source>
</evidence>
<dbReference type="CDD" id="cd07361">
    <property type="entry name" value="MEMO_like"/>
    <property type="match status" value="1"/>
</dbReference>
<dbReference type="PANTHER" id="PTHR11060:SF0">
    <property type="entry name" value="PROTEIN MEMO1"/>
    <property type="match status" value="1"/>
</dbReference>
<dbReference type="Gene3D" id="3.40.830.10">
    <property type="entry name" value="LigB-like"/>
    <property type="match status" value="1"/>
</dbReference>
<accession>A0A0L7R4M2</accession>
<dbReference type="InterPro" id="IPR002737">
    <property type="entry name" value="MEMO1_fam"/>
</dbReference>
<dbReference type="Pfam" id="PF01875">
    <property type="entry name" value="Memo"/>
    <property type="match status" value="1"/>
</dbReference>
<comment type="similarity">
    <text evidence="1">Belongs to the MEMO1 family.</text>
</comment>
<protein>
    <submittedName>
        <fullName evidence="2">Protein MEMO1</fullName>
    </submittedName>
</protein>
<evidence type="ECO:0000313" key="3">
    <source>
        <dbReference type="Proteomes" id="UP000053825"/>
    </source>
</evidence>
<dbReference type="PANTHER" id="PTHR11060">
    <property type="entry name" value="PROTEIN MEMO1"/>
    <property type="match status" value="1"/>
</dbReference>
<proteinExistence type="inferred from homology"/>
<dbReference type="NCBIfam" id="TIGR04336">
    <property type="entry name" value="AmmeMemoSam_B"/>
    <property type="match status" value="1"/>
</dbReference>
<keyword evidence="3" id="KW-1185">Reference proteome</keyword>
<dbReference type="OrthoDB" id="417112at2759"/>
<sequence length="223" mass="25206">MAVLRRALHAGSWYEGSGLELNKQLEDWLGAADLSHGPAKAIIAPHAGYSYCGACAGFAYRQISPVVVRRIFILGPSHNVRLAGCALSCASIYQTPIYDLHIDVQVYRELKETRHFGWMNLDADEEEHSIEMQLPFIAKVMQGFKNSFTIIPILVGSLSPEREALYGRLLAPYMADPQTLFVISSDFCHWGQRFRYTYYDRSCGPIHRSIQNLDKMVCTKCVR</sequence>
<dbReference type="AlphaFoldDB" id="A0A0L7R4M2"/>
<reference evidence="2 3" key="1">
    <citation type="submission" date="2015-07" db="EMBL/GenBank/DDBJ databases">
        <title>The genome of Habropoda laboriosa.</title>
        <authorList>
            <person name="Pan H."/>
            <person name="Kapheim K."/>
        </authorList>
    </citation>
    <scope>NUCLEOTIDE SEQUENCE [LARGE SCALE GENOMIC DNA]</scope>
    <source>
        <strain evidence="2">0110345459</strain>
    </source>
</reference>
<organism evidence="2 3">
    <name type="scientific">Habropoda laboriosa</name>
    <dbReference type="NCBI Taxonomy" id="597456"/>
    <lineage>
        <taxon>Eukaryota</taxon>
        <taxon>Metazoa</taxon>
        <taxon>Ecdysozoa</taxon>
        <taxon>Arthropoda</taxon>
        <taxon>Hexapoda</taxon>
        <taxon>Insecta</taxon>
        <taxon>Pterygota</taxon>
        <taxon>Neoptera</taxon>
        <taxon>Endopterygota</taxon>
        <taxon>Hymenoptera</taxon>
        <taxon>Apocrita</taxon>
        <taxon>Aculeata</taxon>
        <taxon>Apoidea</taxon>
        <taxon>Anthophila</taxon>
        <taxon>Apidae</taxon>
        <taxon>Habropoda</taxon>
    </lineage>
</organism>
<dbReference type="Proteomes" id="UP000053825">
    <property type="component" value="Unassembled WGS sequence"/>
</dbReference>
<gene>
    <name evidence="2" type="ORF">WH47_10289</name>
</gene>
<dbReference type="EMBL" id="KQ414657">
    <property type="protein sequence ID" value="KOC65827.1"/>
    <property type="molecule type" value="Genomic_DNA"/>
</dbReference>